<dbReference type="RefSeq" id="WP_305937701.1">
    <property type="nucleotide sequence ID" value="NZ_CP132191.1"/>
</dbReference>
<dbReference type="SUPFAM" id="SSF52540">
    <property type="entry name" value="P-loop containing nucleoside triphosphate hydrolases"/>
    <property type="match status" value="1"/>
</dbReference>
<proteinExistence type="predicted"/>
<dbReference type="InterPro" id="IPR027417">
    <property type="entry name" value="P-loop_NTPase"/>
</dbReference>
<evidence type="ECO:0000313" key="2">
    <source>
        <dbReference type="Proteomes" id="UP001237011"/>
    </source>
</evidence>
<gene>
    <name evidence="1" type="ORF">Q8852_03000</name>
</gene>
<dbReference type="EMBL" id="CP132191">
    <property type="protein sequence ID" value="WLP85265.1"/>
    <property type="molecule type" value="Genomic_DNA"/>
</dbReference>
<keyword evidence="2" id="KW-1185">Reference proteome</keyword>
<sequence length="366" mass="42021">MNNIKIKHYWIQNFKGVAHFSSGEISNLKLPEVFYKGENGIGKTTALEAITYLFVNKGLDGKRLNPQNKNSELPPVIELTFEINGNEFNLAHKDGKYFINDVAYTSTDYFKRIKALTGVDADLLLAIISPQYFIELEPVAKKRLFLNAFNKRYLRRFIDSLNKDSTAALLSLRSENWNTANAKKEINKEIKEIQQNMELRGFPAYFINKVDTAIYNRQQKAQENKKHGVLDILVDTLAGEIITLREQNNLKLLKLYNDAFYIDETASKYAQFINTMLKSIGFGFNVELFNDTGKDVCNITWDNVPFNSLNSSTQTLVAIQLSQLFQTLNNMECFILLDNAEHIDKKTLEHWGSIWDNQFLITKVDA</sequence>
<organism evidence="1 2">
    <name type="scientific">Mycoplasma seminis</name>
    <dbReference type="NCBI Taxonomy" id="512749"/>
    <lineage>
        <taxon>Bacteria</taxon>
        <taxon>Bacillati</taxon>
        <taxon>Mycoplasmatota</taxon>
        <taxon>Mollicutes</taxon>
        <taxon>Mycoplasmataceae</taxon>
        <taxon>Mycoplasma</taxon>
    </lineage>
</organism>
<evidence type="ECO:0000313" key="1">
    <source>
        <dbReference type="EMBL" id="WLP85265.1"/>
    </source>
</evidence>
<accession>A0ABY9H9K8</accession>
<name>A0ABY9H9K8_9MOLU</name>
<dbReference type="Proteomes" id="UP001237011">
    <property type="component" value="Chromosome"/>
</dbReference>
<reference evidence="1" key="1">
    <citation type="submission" date="2023-08" db="EMBL/GenBank/DDBJ databases">
        <title>Complete genome sequence of Mycoplasma seminis 2200.</title>
        <authorList>
            <person name="Spergser J."/>
        </authorList>
    </citation>
    <scope>NUCLEOTIDE SEQUENCE [LARGE SCALE GENOMIC DNA]</scope>
    <source>
        <strain evidence="1">2200</strain>
    </source>
</reference>
<dbReference type="Gene3D" id="3.40.50.300">
    <property type="entry name" value="P-loop containing nucleotide triphosphate hydrolases"/>
    <property type="match status" value="1"/>
</dbReference>
<protein>
    <submittedName>
        <fullName evidence="1">AAA family ATPase</fullName>
    </submittedName>
</protein>